<dbReference type="EMBL" id="BMND01000067">
    <property type="protein sequence ID" value="GGN64762.1"/>
    <property type="molecule type" value="Genomic_DNA"/>
</dbReference>
<accession>A0ABQ2K6U1</accession>
<reference evidence="3" key="1">
    <citation type="journal article" date="2019" name="Int. J. Syst. Evol. Microbiol.">
        <title>The Global Catalogue of Microorganisms (GCM) 10K type strain sequencing project: providing services to taxonomists for standard genome sequencing and annotation.</title>
        <authorList>
            <consortium name="The Broad Institute Genomics Platform"/>
            <consortium name="The Broad Institute Genome Sequencing Center for Infectious Disease"/>
            <person name="Wu L."/>
            <person name="Ma J."/>
        </authorList>
    </citation>
    <scope>NUCLEOTIDE SEQUENCE [LARGE SCALE GENOMIC DNA]</scope>
    <source>
        <strain evidence="3">CGMCC 4.7323</strain>
    </source>
</reference>
<proteinExistence type="predicted"/>
<dbReference type="Proteomes" id="UP000600080">
    <property type="component" value="Unassembled WGS sequence"/>
</dbReference>
<organism evidence="2 3">
    <name type="scientific">Streptomyces kronopolitis</name>
    <dbReference type="NCBI Taxonomy" id="1612435"/>
    <lineage>
        <taxon>Bacteria</taxon>
        <taxon>Bacillati</taxon>
        <taxon>Actinomycetota</taxon>
        <taxon>Actinomycetes</taxon>
        <taxon>Kitasatosporales</taxon>
        <taxon>Streptomycetaceae</taxon>
        <taxon>Streptomyces</taxon>
    </lineage>
</organism>
<name>A0ABQ2K6U1_9ACTN</name>
<dbReference type="RefSeq" id="WP_189104626.1">
    <property type="nucleotide sequence ID" value="NZ_BMND01000067.1"/>
</dbReference>
<evidence type="ECO:0000313" key="3">
    <source>
        <dbReference type="Proteomes" id="UP000600080"/>
    </source>
</evidence>
<feature type="compositionally biased region" description="Polar residues" evidence="1">
    <location>
        <begin position="382"/>
        <end position="397"/>
    </location>
</feature>
<protein>
    <recommendedName>
        <fullName evidence="4">Transposase IS4-like domain-containing protein</fullName>
    </recommendedName>
</protein>
<comment type="caution">
    <text evidence="2">The sequence shown here is derived from an EMBL/GenBank/DDBJ whole genome shotgun (WGS) entry which is preliminary data.</text>
</comment>
<feature type="compositionally biased region" description="Basic and acidic residues" evidence="1">
    <location>
        <begin position="12"/>
        <end position="30"/>
    </location>
</feature>
<evidence type="ECO:0008006" key="4">
    <source>
        <dbReference type="Google" id="ProtNLM"/>
    </source>
</evidence>
<evidence type="ECO:0000313" key="2">
    <source>
        <dbReference type="EMBL" id="GGN64762.1"/>
    </source>
</evidence>
<feature type="region of interest" description="Disordered" evidence="1">
    <location>
        <begin position="1"/>
        <end position="30"/>
    </location>
</feature>
<evidence type="ECO:0000256" key="1">
    <source>
        <dbReference type="SAM" id="MobiDB-lite"/>
    </source>
</evidence>
<keyword evidence="3" id="KW-1185">Reference proteome</keyword>
<dbReference type="GeneID" id="301552389"/>
<gene>
    <name evidence="2" type="ORF">GCM10012285_67050</name>
</gene>
<feature type="region of interest" description="Disordered" evidence="1">
    <location>
        <begin position="382"/>
        <end position="401"/>
    </location>
</feature>
<sequence length="491" mass="55724">MPDDVFGSPKPQLERPNRKRQLADHEQRSTAERVRDCLDYPLLYEMAELLPPPNAVGCPRAYPGIVYLIMAALTPVTRSKRSTTGLLASPQDWRSVRAHIRRHLGRRAAETLPLTAPSRGQYQDALNNLLVPAADALEEAFRSYAARQALSQGLFPSDAPKVWSRPERRQLLVGDATVPKAPSKARAVEMYDEDTGLIRSRRVDPAARIYYENGEKTKRKVRGTKWFFASGRDTGYWTRVILSFAHVAGGEYEDEAAIAVRQFRMLKEALPHCMGVVYDGAFRGVHRDALARNGLLAINKQHGSVAPVFYERITPCRSGHELWCDQGRIAESIRIDDGTRVLEPVPIIRLEHRAGATKSRWYHLLKIPCRHGDHDYRVPVGITTTPADRSPRSTDTGQRLKSDAERSFHRAEYLQQIPQASLTHQLLYPYRADSESVHSQFDLSLWNRRMIAYGVERQKIFVLSFALSQNATSHQIHLEVRRNAQRELLVS</sequence>